<organism evidence="1 2">
    <name type="scientific">Aspergillus welwitschiae</name>
    <dbReference type="NCBI Taxonomy" id="1341132"/>
    <lineage>
        <taxon>Eukaryota</taxon>
        <taxon>Fungi</taxon>
        <taxon>Dikarya</taxon>
        <taxon>Ascomycota</taxon>
        <taxon>Pezizomycotina</taxon>
        <taxon>Eurotiomycetes</taxon>
        <taxon>Eurotiomycetidae</taxon>
        <taxon>Eurotiales</taxon>
        <taxon>Aspergillaceae</taxon>
        <taxon>Aspergillus</taxon>
        <taxon>Aspergillus subgen. Circumdati</taxon>
    </lineage>
</organism>
<reference evidence="1 2" key="1">
    <citation type="submission" date="2018-07" db="EMBL/GenBank/DDBJ databases">
        <title>The genomes of Aspergillus section Nigri reveals drivers in fungal speciation.</title>
        <authorList>
            <consortium name="DOE Joint Genome Institute"/>
            <person name="Vesth T.C."/>
            <person name="Nybo J."/>
            <person name="Theobald S."/>
            <person name="Brandl J."/>
            <person name="Frisvad J.C."/>
            <person name="Nielsen K.F."/>
            <person name="Lyhne E.K."/>
            <person name="Kogle M.E."/>
            <person name="Kuo A."/>
            <person name="Riley R."/>
            <person name="Clum A."/>
            <person name="Nolan M."/>
            <person name="Lipzen A."/>
            <person name="Salamov A."/>
            <person name="Henrissat B."/>
            <person name="Wiebenga A."/>
            <person name="De vries R.P."/>
            <person name="Grigoriev I.V."/>
            <person name="Mortensen U.H."/>
            <person name="Andersen M.R."/>
            <person name="Baker S.E."/>
        </authorList>
    </citation>
    <scope>NUCLEOTIDE SEQUENCE [LARGE SCALE GENOMIC DNA]</scope>
    <source>
        <strain evidence="1 2">CBS 139.54b</strain>
    </source>
</reference>
<name>A0A3F3Q992_9EURO</name>
<dbReference type="EMBL" id="KZ852041">
    <property type="protein sequence ID" value="RDH35306.1"/>
    <property type="molecule type" value="Genomic_DNA"/>
</dbReference>
<evidence type="ECO:0000313" key="2">
    <source>
        <dbReference type="Proteomes" id="UP000253729"/>
    </source>
</evidence>
<gene>
    <name evidence="1" type="ORF">BDQ94DRAFT_140611</name>
</gene>
<dbReference type="GeneID" id="38134011"/>
<keyword evidence="2" id="KW-1185">Reference proteome</keyword>
<dbReference type="Proteomes" id="UP000253729">
    <property type="component" value="Unassembled WGS sequence"/>
</dbReference>
<protein>
    <submittedName>
        <fullName evidence="1">Uncharacterized protein</fullName>
    </submittedName>
</protein>
<evidence type="ECO:0000313" key="1">
    <source>
        <dbReference type="EMBL" id="RDH35306.1"/>
    </source>
</evidence>
<dbReference type="AlphaFoldDB" id="A0A3F3Q992"/>
<dbReference type="RefSeq" id="XP_026628328.1">
    <property type="nucleotide sequence ID" value="XM_026765655.1"/>
</dbReference>
<accession>A0A3F3Q992</accession>
<sequence>MRSMLRRGREKLWLYKMRGRIESKASAFASLLGLSILLNIATARLQRSSGMDRSAVPGYTILRNPDTIQRLRVT</sequence>
<proteinExistence type="predicted"/>